<dbReference type="Proteomes" id="UP001597476">
    <property type="component" value="Unassembled WGS sequence"/>
</dbReference>
<accession>A0ABW5TDX3</accession>
<dbReference type="EMBL" id="JBHULY010000039">
    <property type="protein sequence ID" value="MFD2727497.1"/>
    <property type="molecule type" value="Genomic_DNA"/>
</dbReference>
<dbReference type="InterPro" id="IPR009057">
    <property type="entry name" value="Homeodomain-like_sf"/>
</dbReference>
<gene>
    <name evidence="2" type="ORF">ACFSR8_14830</name>
</gene>
<evidence type="ECO:0000256" key="1">
    <source>
        <dbReference type="SAM" id="MobiDB-lite"/>
    </source>
</evidence>
<evidence type="ECO:0008006" key="4">
    <source>
        <dbReference type="Google" id="ProtNLM"/>
    </source>
</evidence>
<evidence type="ECO:0000313" key="3">
    <source>
        <dbReference type="Proteomes" id="UP001597476"/>
    </source>
</evidence>
<organism evidence="2 3">
    <name type="scientific">Hyunsoonleella rubra</name>
    <dbReference type="NCBI Taxonomy" id="1737062"/>
    <lineage>
        <taxon>Bacteria</taxon>
        <taxon>Pseudomonadati</taxon>
        <taxon>Bacteroidota</taxon>
        <taxon>Flavobacteriia</taxon>
        <taxon>Flavobacteriales</taxon>
        <taxon>Flavobacteriaceae</taxon>
    </lineage>
</organism>
<comment type="caution">
    <text evidence="2">The sequence shown here is derived from an EMBL/GenBank/DDBJ whole genome shotgun (WGS) entry which is preliminary data.</text>
</comment>
<name>A0ABW5TDX3_9FLAO</name>
<keyword evidence="3" id="KW-1185">Reference proteome</keyword>
<sequence length="125" mass="14770">MKRYSRTSSSKFQNRYSEEFKRFLCNEFLTGTATRKSIEKKYNIGNNQLTVWLKKNGYDYTKPRIVPLPPMSDQPENLPDKDEASLPQLKKELTEARLLAETYRKMIEVAENEFKIRIVKKSNTK</sequence>
<proteinExistence type="predicted"/>
<evidence type="ECO:0000313" key="2">
    <source>
        <dbReference type="EMBL" id="MFD2727497.1"/>
    </source>
</evidence>
<reference evidence="3" key="1">
    <citation type="journal article" date="2019" name="Int. J. Syst. Evol. Microbiol.">
        <title>The Global Catalogue of Microorganisms (GCM) 10K type strain sequencing project: providing services to taxonomists for standard genome sequencing and annotation.</title>
        <authorList>
            <consortium name="The Broad Institute Genomics Platform"/>
            <consortium name="The Broad Institute Genome Sequencing Center for Infectious Disease"/>
            <person name="Wu L."/>
            <person name="Ma J."/>
        </authorList>
    </citation>
    <scope>NUCLEOTIDE SEQUENCE [LARGE SCALE GENOMIC DNA]</scope>
    <source>
        <strain evidence="3">KCTC 42398</strain>
    </source>
</reference>
<protein>
    <recommendedName>
        <fullName evidence="4">Transposase</fullName>
    </recommendedName>
</protein>
<feature type="compositionally biased region" description="Basic and acidic residues" evidence="1">
    <location>
        <begin position="78"/>
        <end position="87"/>
    </location>
</feature>
<feature type="region of interest" description="Disordered" evidence="1">
    <location>
        <begin position="64"/>
        <end position="87"/>
    </location>
</feature>
<dbReference type="RefSeq" id="WP_380293415.1">
    <property type="nucleotide sequence ID" value="NZ_JBHULY010000039.1"/>
</dbReference>
<dbReference type="SUPFAM" id="SSF46689">
    <property type="entry name" value="Homeodomain-like"/>
    <property type="match status" value="1"/>
</dbReference>